<evidence type="ECO:0000313" key="1">
    <source>
        <dbReference type="EMBL" id="MCL9813307.1"/>
    </source>
</evidence>
<keyword evidence="2" id="KW-1185">Reference proteome</keyword>
<sequence>MWVFDATPLIYLAKAERLALIRHLDDPRVIPEQVYEEVVTDGIEAGYTDGRRIEQQVEAGQFDIEAVDMTESQTQLESNPNLSAADAAVLACADIHDGIAVMDETYGRDVATTEGITTRGTAFLVLKFAQSSAISADEARKVIDTMIDEGWYCAPDVYTKIVRKLDSYSEKE</sequence>
<dbReference type="EMBL" id="JAKRVY010000002">
    <property type="protein sequence ID" value="MCL9813307.1"/>
    <property type="molecule type" value="Genomic_DNA"/>
</dbReference>
<dbReference type="InterPro" id="IPR021799">
    <property type="entry name" value="PIN-like_prokaryotic"/>
</dbReference>
<evidence type="ECO:0000313" key="2">
    <source>
        <dbReference type="Proteomes" id="UP001202674"/>
    </source>
</evidence>
<dbReference type="Pfam" id="PF11848">
    <property type="entry name" value="DUF3368"/>
    <property type="match status" value="1"/>
</dbReference>
<accession>A0AAE3FPK3</accession>
<gene>
    <name evidence="1" type="ORF">AArcSt11_06525</name>
</gene>
<name>A0AAE3FPK3_9EURY</name>
<dbReference type="AlphaFoldDB" id="A0AAE3FPK3"/>
<proteinExistence type="predicted"/>
<organism evidence="1 2">
    <name type="scientific">Natranaeroarchaeum aerophilus</name>
    <dbReference type="NCBI Taxonomy" id="2917711"/>
    <lineage>
        <taxon>Archaea</taxon>
        <taxon>Methanobacteriati</taxon>
        <taxon>Methanobacteriota</taxon>
        <taxon>Stenosarchaea group</taxon>
        <taxon>Halobacteria</taxon>
        <taxon>Halobacteriales</taxon>
        <taxon>Natronoarchaeaceae</taxon>
        <taxon>Natranaeroarchaeum</taxon>
    </lineage>
</organism>
<dbReference type="PANTHER" id="PTHR39550:SF1">
    <property type="entry name" value="SLL0658 PROTEIN"/>
    <property type="match status" value="1"/>
</dbReference>
<comment type="caution">
    <text evidence="1">The sequence shown here is derived from an EMBL/GenBank/DDBJ whole genome shotgun (WGS) entry which is preliminary data.</text>
</comment>
<protein>
    <submittedName>
        <fullName evidence="1">DUF3368 domain-containing protein</fullName>
    </submittedName>
</protein>
<dbReference type="RefSeq" id="WP_250595604.1">
    <property type="nucleotide sequence ID" value="NZ_JAKRVY010000002.1"/>
</dbReference>
<dbReference type="PANTHER" id="PTHR39550">
    <property type="entry name" value="SLL0658 PROTEIN"/>
    <property type="match status" value="1"/>
</dbReference>
<dbReference type="Proteomes" id="UP001202674">
    <property type="component" value="Unassembled WGS sequence"/>
</dbReference>
<reference evidence="1 2" key="1">
    <citation type="journal article" date="2022" name="Syst. Appl. Microbiol.">
        <title>Natronocalculus amylovorans gen. nov., sp. nov., and Natranaeroarchaeum aerophilus sp. nov., dominant culturable amylolytic natronoarchaea from hypersaline soda lakes in southwestern Siberia.</title>
        <authorList>
            <person name="Sorokin D.Y."/>
            <person name="Elcheninov A.G."/>
            <person name="Khizhniak T.V."/>
            <person name="Koenen M."/>
            <person name="Bale N.J."/>
            <person name="Damste J.S.S."/>
            <person name="Kublanov I.V."/>
        </authorList>
    </citation>
    <scope>NUCLEOTIDE SEQUENCE [LARGE SCALE GENOMIC DNA]</scope>
    <source>
        <strain evidence="1 2">AArc-St1-1</strain>
    </source>
</reference>